<reference evidence="1 2" key="1">
    <citation type="submission" date="2019-09" db="EMBL/GenBank/DDBJ databases">
        <title>Screening of Novel Bioactive Compounds from Soil-Associated.</title>
        <authorList>
            <person name="Zhao S."/>
        </authorList>
    </citation>
    <scope>NUCLEOTIDE SEQUENCE [LARGE SCALE GENOMIC DNA]</scope>
    <source>
        <strain evidence="1 2">HIT-DPA4</strain>
    </source>
</reference>
<evidence type="ECO:0000313" key="2">
    <source>
        <dbReference type="Proteomes" id="UP000442707"/>
    </source>
</evidence>
<protein>
    <submittedName>
        <fullName evidence="1">Uncharacterized protein</fullName>
    </submittedName>
</protein>
<comment type="caution">
    <text evidence="1">The sequence shown here is derived from an EMBL/GenBank/DDBJ whole genome shotgun (WGS) entry which is preliminary data.</text>
</comment>
<organism evidence="1 2">
    <name type="scientific">Streptomyces luteolifulvus</name>
    <dbReference type="NCBI Taxonomy" id="2615112"/>
    <lineage>
        <taxon>Bacteria</taxon>
        <taxon>Bacillati</taxon>
        <taxon>Actinomycetota</taxon>
        <taxon>Actinomycetes</taxon>
        <taxon>Kitasatosporales</taxon>
        <taxon>Streptomycetaceae</taxon>
        <taxon>Streptomyces</taxon>
    </lineage>
</organism>
<name>A0A643JYG7_9ACTN</name>
<dbReference type="Proteomes" id="UP000442707">
    <property type="component" value="Unassembled WGS sequence"/>
</dbReference>
<dbReference type="EMBL" id="VZRB01000052">
    <property type="protein sequence ID" value="KAB1139832.1"/>
    <property type="molecule type" value="Genomic_DNA"/>
</dbReference>
<accession>A0A643JYG7</accession>
<sequence>MASSERWELDPFMTAAHRIDIDDPEIEMDEAQRLLYRGEPFTGEVTEFLSGKLVSLDSYEAFPTSL</sequence>
<dbReference type="RefSeq" id="WP_150958086.1">
    <property type="nucleotide sequence ID" value="NZ_VZRB01000052.1"/>
</dbReference>
<dbReference type="AlphaFoldDB" id="A0A643JYG7"/>
<proteinExistence type="predicted"/>
<evidence type="ECO:0000313" key="1">
    <source>
        <dbReference type="EMBL" id="KAB1139832.1"/>
    </source>
</evidence>
<gene>
    <name evidence="1" type="ORF">F7R91_38545</name>
</gene>
<keyword evidence="2" id="KW-1185">Reference proteome</keyword>